<gene>
    <name evidence="1" type="ORF">PIB30_024988</name>
</gene>
<keyword evidence="2" id="KW-1185">Reference proteome</keyword>
<accession>A0ABU6Y751</accession>
<organism evidence="1 2">
    <name type="scientific">Stylosanthes scabra</name>
    <dbReference type="NCBI Taxonomy" id="79078"/>
    <lineage>
        <taxon>Eukaryota</taxon>
        <taxon>Viridiplantae</taxon>
        <taxon>Streptophyta</taxon>
        <taxon>Embryophyta</taxon>
        <taxon>Tracheophyta</taxon>
        <taxon>Spermatophyta</taxon>
        <taxon>Magnoliopsida</taxon>
        <taxon>eudicotyledons</taxon>
        <taxon>Gunneridae</taxon>
        <taxon>Pentapetalae</taxon>
        <taxon>rosids</taxon>
        <taxon>fabids</taxon>
        <taxon>Fabales</taxon>
        <taxon>Fabaceae</taxon>
        <taxon>Papilionoideae</taxon>
        <taxon>50 kb inversion clade</taxon>
        <taxon>dalbergioids sensu lato</taxon>
        <taxon>Dalbergieae</taxon>
        <taxon>Pterocarpus clade</taxon>
        <taxon>Stylosanthes</taxon>
    </lineage>
</organism>
<sequence>MENLASYEFVEELSTIWRSQRCSLLGHFGYIDNSRRIEDWVIKFSPSSGQRFLVVLPFEFGNQGWFDIVGIDKGVFCLRLSKTGEVIKLVMWNPITQRQYHIEDPLQPNMKETTLLFSFLFLPQTVNYTILSILLQVGEETNCLFTTYDSRLRIWSPREQCPAYVRNLDPAYVALDGVFSGLLGLMMKRMPPHHTLSHSLCLKDMSKSTCCKAWSGLIFT</sequence>
<dbReference type="Proteomes" id="UP001341840">
    <property type="component" value="Unassembled WGS sequence"/>
</dbReference>
<dbReference type="EMBL" id="JASCZI010241746">
    <property type="protein sequence ID" value="MED6206262.1"/>
    <property type="molecule type" value="Genomic_DNA"/>
</dbReference>
<name>A0ABU6Y751_9FABA</name>
<reference evidence="1 2" key="1">
    <citation type="journal article" date="2023" name="Plants (Basel)">
        <title>Bridging the Gap: Combining Genomics and Transcriptomics Approaches to Understand Stylosanthes scabra, an Orphan Legume from the Brazilian Caatinga.</title>
        <authorList>
            <person name="Ferreira-Neto J.R.C."/>
            <person name="da Silva M.D."/>
            <person name="Binneck E."/>
            <person name="de Melo N.F."/>
            <person name="da Silva R.H."/>
            <person name="de Melo A.L.T.M."/>
            <person name="Pandolfi V."/>
            <person name="Bustamante F.O."/>
            <person name="Brasileiro-Vidal A.C."/>
            <person name="Benko-Iseppon A.M."/>
        </authorList>
    </citation>
    <scope>NUCLEOTIDE SEQUENCE [LARGE SCALE GENOMIC DNA]</scope>
    <source>
        <tissue evidence="1">Leaves</tissue>
    </source>
</reference>
<evidence type="ECO:0000313" key="1">
    <source>
        <dbReference type="EMBL" id="MED6206262.1"/>
    </source>
</evidence>
<protein>
    <submittedName>
        <fullName evidence="1">Uncharacterized protein</fullName>
    </submittedName>
</protein>
<evidence type="ECO:0000313" key="2">
    <source>
        <dbReference type="Proteomes" id="UP001341840"/>
    </source>
</evidence>
<comment type="caution">
    <text evidence="1">The sequence shown here is derived from an EMBL/GenBank/DDBJ whole genome shotgun (WGS) entry which is preliminary data.</text>
</comment>
<proteinExistence type="predicted"/>